<reference evidence="1" key="1">
    <citation type="submission" date="2023-08" db="EMBL/GenBank/DDBJ databases">
        <title>A de novo genome assembly of Solanum verrucosum Schlechtendal, a Mexican diploid species geographically isolated from the other diploid A-genome species in potato relatives.</title>
        <authorList>
            <person name="Hosaka K."/>
        </authorList>
    </citation>
    <scope>NUCLEOTIDE SEQUENCE</scope>
    <source>
        <tissue evidence="1">Young leaves</tissue>
    </source>
</reference>
<accession>A0AAF0TMI6</accession>
<keyword evidence="2" id="KW-1185">Reference proteome</keyword>
<sequence length="49" mass="5765">LTQQYTLPTAPFPKGITHLYKLRIEQTWWRWKDHSTSFTNITGTTPKSS</sequence>
<evidence type="ECO:0000313" key="1">
    <source>
        <dbReference type="EMBL" id="WMV26062.1"/>
    </source>
</evidence>
<gene>
    <name evidence="1" type="ORF">MTR67_019447</name>
</gene>
<organism evidence="1 2">
    <name type="scientific">Solanum verrucosum</name>
    <dbReference type="NCBI Taxonomy" id="315347"/>
    <lineage>
        <taxon>Eukaryota</taxon>
        <taxon>Viridiplantae</taxon>
        <taxon>Streptophyta</taxon>
        <taxon>Embryophyta</taxon>
        <taxon>Tracheophyta</taxon>
        <taxon>Spermatophyta</taxon>
        <taxon>Magnoliopsida</taxon>
        <taxon>eudicotyledons</taxon>
        <taxon>Gunneridae</taxon>
        <taxon>Pentapetalae</taxon>
        <taxon>asterids</taxon>
        <taxon>lamiids</taxon>
        <taxon>Solanales</taxon>
        <taxon>Solanaceae</taxon>
        <taxon>Solanoideae</taxon>
        <taxon>Solaneae</taxon>
        <taxon>Solanum</taxon>
    </lineage>
</organism>
<dbReference type="Proteomes" id="UP001234989">
    <property type="component" value="Chromosome 4"/>
</dbReference>
<name>A0AAF0TMI6_SOLVR</name>
<dbReference type="EMBL" id="CP133615">
    <property type="protein sequence ID" value="WMV26062.1"/>
    <property type="molecule type" value="Genomic_DNA"/>
</dbReference>
<protein>
    <submittedName>
        <fullName evidence="1">Uncharacterized protein</fullName>
    </submittedName>
</protein>
<dbReference type="AlphaFoldDB" id="A0AAF0TMI6"/>
<proteinExistence type="predicted"/>
<evidence type="ECO:0000313" key="2">
    <source>
        <dbReference type="Proteomes" id="UP001234989"/>
    </source>
</evidence>
<feature type="non-terminal residue" evidence="1">
    <location>
        <position position="1"/>
    </location>
</feature>